<proteinExistence type="predicted"/>
<name>A0A3N9TBJ7_9VIBR</name>
<evidence type="ECO:0000313" key="3">
    <source>
        <dbReference type="Proteomes" id="UP000281112"/>
    </source>
</evidence>
<dbReference type="Proteomes" id="UP000281112">
    <property type="component" value="Unassembled WGS sequence"/>
</dbReference>
<accession>A0A3N9TBJ7</accession>
<organism evidence="2 3">
    <name type="scientific">Vibrio viridaestus</name>
    <dbReference type="NCBI Taxonomy" id="2487322"/>
    <lineage>
        <taxon>Bacteria</taxon>
        <taxon>Pseudomonadati</taxon>
        <taxon>Pseudomonadota</taxon>
        <taxon>Gammaproteobacteria</taxon>
        <taxon>Vibrionales</taxon>
        <taxon>Vibrionaceae</taxon>
        <taxon>Vibrio</taxon>
    </lineage>
</organism>
<dbReference type="EMBL" id="RJVQ01000012">
    <property type="protein sequence ID" value="RQW61501.1"/>
    <property type="molecule type" value="Genomic_DNA"/>
</dbReference>
<keyword evidence="3" id="KW-1185">Reference proteome</keyword>
<sequence length="123" mass="14505">MSDIETVVMRSKKLELLLKSQYRAEGQGMHQLISSCEERLPHEVVKQLRYIATVRNNAVQDDAFELEDQRTFTQACEDCMAKLTPRSGRFIWRIAVLLMCVMTIASLLFYYINWEFLEPHLFR</sequence>
<evidence type="ECO:0000313" key="2">
    <source>
        <dbReference type="EMBL" id="RQW61501.1"/>
    </source>
</evidence>
<gene>
    <name evidence="2" type="ORF">EES38_19365</name>
</gene>
<evidence type="ECO:0000256" key="1">
    <source>
        <dbReference type="SAM" id="Phobius"/>
    </source>
</evidence>
<reference evidence="2 3" key="1">
    <citation type="submission" date="2018-11" db="EMBL/GenBank/DDBJ databases">
        <title>Vibrio LJC006 sp. nov., isolated from seawater during the bloom of the enteromorpha.</title>
        <authorList>
            <person name="Liang J."/>
        </authorList>
    </citation>
    <scope>NUCLEOTIDE SEQUENCE [LARGE SCALE GENOMIC DNA]</scope>
    <source>
        <strain evidence="2 3">LJC006</strain>
    </source>
</reference>
<comment type="caution">
    <text evidence="2">The sequence shown here is derived from an EMBL/GenBank/DDBJ whole genome shotgun (WGS) entry which is preliminary data.</text>
</comment>
<keyword evidence="1" id="KW-1133">Transmembrane helix</keyword>
<dbReference type="AlphaFoldDB" id="A0A3N9TBJ7"/>
<keyword evidence="1" id="KW-0472">Membrane</keyword>
<dbReference type="RefSeq" id="WP_124938856.1">
    <property type="nucleotide sequence ID" value="NZ_RJVQ01000012.1"/>
</dbReference>
<protein>
    <submittedName>
        <fullName evidence="2">DUF4145 domain-containing protein</fullName>
    </submittedName>
</protein>
<keyword evidence="1" id="KW-0812">Transmembrane</keyword>
<feature type="transmembrane region" description="Helical" evidence="1">
    <location>
        <begin position="90"/>
        <end position="112"/>
    </location>
</feature>
<dbReference type="OrthoDB" id="5827998at2"/>